<keyword evidence="2" id="KW-1185">Reference proteome</keyword>
<organism evidence="1 2">
    <name type="scientific">Pararobbsia silviterrae</name>
    <dbReference type="NCBI Taxonomy" id="1792498"/>
    <lineage>
        <taxon>Bacteria</taxon>
        <taxon>Pseudomonadati</taxon>
        <taxon>Pseudomonadota</taxon>
        <taxon>Betaproteobacteria</taxon>
        <taxon>Burkholderiales</taxon>
        <taxon>Burkholderiaceae</taxon>
        <taxon>Pararobbsia</taxon>
    </lineage>
</organism>
<gene>
    <name evidence="1" type="ORF">D7S86_15350</name>
</gene>
<evidence type="ECO:0000313" key="1">
    <source>
        <dbReference type="EMBL" id="RKP53646.1"/>
    </source>
</evidence>
<accession>A0A494XZM8</accession>
<dbReference type="EMBL" id="RBZU01000006">
    <property type="protein sequence ID" value="RKP53646.1"/>
    <property type="molecule type" value="Genomic_DNA"/>
</dbReference>
<sequence length="93" mass="9455">MQIARRNGVVSVDVSGIRTIGESATQRVDFESGGGAGFSTIPLVSAIALGDVPYAINLSGVGLEGFTLTLTALQPPQSGIPSVEVDWLALPGS</sequence>
<protein>
    <recommendedName>
        <fullName evidence="3">H-type lectin domain-containing protein</fullName>
    </recommendedName>
</protein>
<dbReference type="RefSeq" id="WP_121087721.1">
    <property type="nucleotide sequence ID" value="NZ_RBZU01000006.1"/>
</dbReference>
<dbReference type="AlphaFoldDB" id="A0A494XZM8"/>
<dbReference type="Proteomes" id="UP000270342">
    <property type="component" value="Unassembled WGS sequence"/>
</dbReference>
<comment type="caution">
    <text evidence="1">The sequence shown here is derived from an EMBL/GenBank/DDBJ whole genome shotgun (WGS) entry which is preliminary data.</text>
</comment>
<evidence type="ECO:0000313" key="2">
    <source>
        <dbReference type="Proteomes" id="UP000270342"/>
    </source>
</evidence>
<reference evidence="1 2" key="1">
    <citation type="submission" date="2018-10" db="EMBL/GenBank/DDBJ databases">
        <title>Robbsia sp. DHC34, isolated from soil.</title>
        <authorList>
            <person name="Gao Z.-H."/>
            <person name="Qiu L.-H."/>
        </authorList>
    </citation>
    <scope>NUCLEOTIDE SEQUENCE [LARGE SCALE GENOMIC DNA]</scope>
    <source>
        <strain evidence="1 2">DHC34</strain>
    </source>
</reference>
<proteinExistence type="predicted"/>
<name>A0A494XZM8_9BURK</name>
<evidence type="ECO:0008006" key="3">
    <source>
        <dbReference type="Google" id="ProtNLM"/>
    </source>
</evidence>